<feature type="region of interest" description="Disordered" evidence="1">
    <location>
        <begin position="1"/>
        <end position="20"/>
    </location>
</feature>
<reference evidence="3 4" key="1">
    <citation type="journal article" date="2017" name="Front. Genet.">
        <title>Draft sequencing of the heterozygous diploid genome of Satsuma (Citrus unshiu Marc.) using a hybrid assembly approach.</title>
        <authorList>
            <person name="Shimizu T."/>
            <person name="Tanizawa Y."/>
            <person name="Mochizuki T."/>
            <person name="Nagasaki H."/>
            <person name="Yoshioka T."/>
            <person name="Toyoda A."/>
            <person name="Fujiyama A."/>
            <person name="Kaminuma E."/>
            <person name="Nakamura Y."/>
        </authorList>
    </citation>
    <scope>NUCLEOTIDE SEQUENCE [LARGE SCALE GENOMIC DNA]</scope>
    <source>
        <strain evidence="4">cv. Miyagawa wase</strain>
    </source>
</reference>
<feature type="transmembrane region" description="Helical" evidence="2">
    <location>
        <begin position="28"/>
        <end position="50"/>
    </location>
</feature>
<evidence type="ECO:0000313" key="4">
    <source>
        <dbReference type="Proteomes" id="UP000236630"/>
    </source>
</evidence>
<comment type="caution">
    <text evidence="3">The sequence shown here is derived from an EMBL/GenBank/DDBJ whole genome shotgun (WGS) entry which is preliminary data.</text>
</comment>
<keyword evidence="2" id="KW-0812">Transmembrane</keyword>
<dbReference type="AlphaFoldDB" id="A0A2H5P671"/>
<sequence>MNVGPTSMWGFRGPPRHERSTRLSRESLILIMEGIGAVEAFFGLACYPPLMSTSPFSTFSSTETRCLDMISIYIYLFSFSIILNPAE</sequence>
<evidence type="ECO:0000313" key="3">
    <source>
        <dbReference type="EMBL" id="GAY47853.1"/>
    </source>
</evidence>
<dbReference type="Proteomes" id="UP000236630">
    <property type="component" value="Unassembled WGS sequence"/>
</dbReference>
<accession>A0A2H5P671</accession>
<keyword evidence="2" id="KW-1133">Transmembrane helix</keyword>
<dbReference type="EMBL" id="BDQV01000041">
    <property type="protein sequence ID" value="GAY47853.1"/>
    <property type="molecule type" value="Genomic_DNA"/>
</dbReference>
<evidence type="ECO:0000256" key="1">
    <source>
        <dbReference type="SAM" id="MobiDB-lite"/>
    </source>
</evidence>
<keyword evidence="2" id="KW-0472">Membrane</keyword>
<name>A0A2H5P671_CITUN</name>
<evidence type="ECO:0000256" key="2">
    <source>
        <dbReference type="SAM" id="Phobius"/>
    </source>
</evidence>
<organism evidence="3 4">
    <name type="scientific">Citrus unshiu</name>
    <name type="common">Satsuma mandarin</name>
    <name type="synonym">Citrus nobilis var. unshiu</name>
    <dbReference type="NCBI Taxonomy" id="55188"/>
    <lineage>
        <taxon>Eukaryota</taxon>
        <taxon>Viridiplantae</taxon>
        <taxon>Streptophyta</taxon>
        <taxon>Embryophyta</taxon>
        <taxon>Tracheophyta</taxon>
        <taxon>Spermatophyta</taxon>
        <taxon>Magnoliopsida</taxon>
        <taxon>eudicotyledons</taxon>
        <taxon>Gunneridae</taxon>
        <taxon>Pentapetalae</taxon>
        <taxon>rosids</taxon>
        <taxon>malvids</taxon>
        <taxon>Sapindales</taxon>
        <taxon>Rutaceae</taxon>
        <taxon>Aurantioideae</taxon>
        <taxon>Citrus</taxon>
    </lineage>
</organism>
<gene>
    <name evidence="3" type="ORF">CUMW_107460</name>
</gene>
<protein>
    <submittedName>
        <fullName evidence="3">Uncharacterized protein</fullName>
    </submittedName>
</protein>
<proteinExistence type="predicted"/>
<feature type="transmembrane region" description="Helical" evidence="2">
    <location>
        <begin position="70"/>
        <end position="86"/>
    </location>
</feature>
<keyword evidence="4" id="KW-1185">Reference proteome</keyword>